<dbReference type="SUPFAM" id="SSF48452">
    <property type="entry name" value="TPR-like"/>
    <property type="match status" value="2"/>
</dbReference>
<comment type="similarity">
    <text evidence="1">Belongs to the PPR family. PCMP-H subfamily.</text>
</comment>
<dbReference type="FunFam" id="1.25.40.10:FF:000470">
    <property type="entry name" value="Pentatricopeptide repeat-containing protein At5g66520"/>
    <property type="match status" value="1"/>
</dbReference>
<dbReference type="InterPro" id="IPR011990">
    <property type="entry name" value="TPR-like_helical_dom_sf"/>
</dbReference>
<evidence type="ECO:0000313" key="5">
    <source>
        <dbReference type="Proteomes" id="UP000626092"/>
    </source>
</evidence>
<evidence type="ECO:0000256" key="1">
    <source>
        <dbReference type="ARBA" id="ARBA00006643"/>
    </source>
</evidence>
<evidence type="ECO:0000256" key="2">
    <source>
        <dbReference type="ARBA" id="ARBA00022737"/>
    </source>
</evidence>
<dbReference type="PANTHER" id="PTHR47926">
    <property type="entry name" value="PENTATRICOPEPTIDE REPEAT-CONTAINING PROTEIN"/>
    <property type="match status" value="1"/>
</dbReference>
<gene>
    <name evidence="4" type="ORF">RHSIM_Rhsim05G0190200</name>
</gene>
<protein>
    <recommendedName>
        <fullName evidence="6">Pentatricopeptide repeat-containing protein</fullName>
    </recommendedName>
</protein>
<dbReference type="OrthoDB" id="185373at2759"/>
<dbReference type="FunFam" id="1.25.40.10:FF:000333">
    <property type="entry name" value="Pentatricopeptide repeat-containing protein"/>
    <property type="match status" value="1"/>
</dbReference>
<evidence type="ECO:0000256" key="3">
    <source>
        <dbReference type="PROSITE-ProRule" id="PRU00708"/>
    </source>
</evidence>
<reference evidence="4" key="1">
    <citation type="submission" date="2019-11" db="EMBL/GenBank/DDBJ databases">
        <authorList>
            <person name="Liu Y."/>
            <person name="Hou J."/>
            <person name="Li T.-Q."/>
            <person name="Guan C.-H."/>
            <person name="Wu X."/>
            <person name="Wu H.-Z."/>
            <person name="Ling F."/>
            <person name="Zhang R."/>
            <person name="Shi X.-G."/>
            <person name="Ren J.-P."/>
            <person name="Chen E.-F."/>
            <person name="Sun J.-M."/>
        </authorList>
    </citation>
    <scope>NUCLEOTIDE SEQUENCE</scope>
    <source>
        <strain evidence="4">Adult_tree_wgs_1</strain>
        <tissue evidence="4">Leaves</tissue>
    </source>
</reference>
<sequence>MLNASLLSSNANLIQTLISLLDKCKSISEVKRIHSLAIAFGLAQYHPFPSRILSLAATSVSPDVDYSHRVFRQLQHPTLFNYNALIRGYSKSKNPSKSIAIFVDMMRVGVSPDHLTYPFLAKASARMGDPQLAGSVHGIVLKTGFQSDRFVANSLIHMYGSCGNVVCTRKLFDEMPEKNSVSWNTMLDGYAKCGNLDLAREVFELMPERDVVSWSSLIDGYVKGGQYGEALAIFQRMKVVGPEVNEVTLVSVLCACAHLGALEIGRKTHQYMIENALLLTLELQTSLVDMYAKSGAIEEALVVFRGVPLNQTDVLVWNAMIGGLATHGFVMESLALYSEMKIAGIIADEITYLCLLSACAHGGLVKEAWFFFESLNKERMTPKNEHYACMVDVLARAGQLTEAYQFLHQMPIKPTASMFGALFNGCMNHRKLDLAEIVGRKLVELEPEHDGRYIGLSNVYSGIKRWDEARIMREAMERRGLKKSPGFSFVEVCGILHRFIAHDRTHPKSEHIYMMLSIIVNDMKFDAEFGSPEYVLPDFCSSLGLALRASLMLARKVRRHGRNPDLFGFVAILLNMPCSMKGKSSSK</sequence>
<keyword evidence="5" id="KW-1185">Reference proteome</keyword>
<dbReference type="NCBIfam" id="TIGR00756">
    <property type="entry name" value="PPR"/>
    <property type="match status" value="4"/>
</dbReference>
<accession>A0A834GWL8</accession>
<dbReference type="Gene3D" id="1.25.40.10">
    <property type="entry name" value="Tetratricopeptide repeat domain"/>
    <property type="match status" value="3"/>
</dbReference>
<comment type="caution">
    <text evidence="4">The sequence shown here is derived from an EMBL/GenBank/DDBJ whole genome shotgun (WGS) entry which is preliminary data.</text>
</comment>
<feature type="repeat" description="PPR" evidence="3">
    <location>
        <begin position="348"/>
        <end position="382"/>
    </location>
</feature>
<dbReference type="EMBL" id="WJXA01000005">
    <property type="protein sequence ID" value="KAF7143203.1"/>
    <property type="molecule type" value="Genomic_DNA"/>
</dbReference>
<dbReference type="FunFam" id="1.25.40.10:FF:001360">
    <property type="entry name" value="Pentatricopeptide (PPR) repeat-containing protein-like"/>
    <property type="match status" value="1"/>
</dbReference>
<dbReference type="Pfam" id="PF13041">
    <property type="entry name" value="PPR_2"/>
    <property type="match status" value="3"/>
</dbReference>
<dbReference type="PROSITE" id="PS51375">
    <property type="entry name" value="PPR"/>
    <property type="match status" value="4"/>
</dbReference>
<evidence type="ECO:0000313" key="4">
    <source>
        <dbReference type="EMBL" id="KAF7143203.1"/>
    </source>
</evidence>
<dbReference type="AlphaFoldDB" id="A0A834GWL8"/>
<dbReference type="PANTHER" id="PTHR47926:SF483">
    <property type="entry name" value="TETRATRICOPEPTIDE-LIKE HELICAL DOMAIN SUPERFAMILY"/>
    <property type="match status" value="1"/>
</dbReference>
<dbReference type="Proteomes" id="UP000626092">
    <property type="component" value="Unassembled WGS sequence"/>
</dbReference>
<organism evidence="4 5">
    <name type="scientific">Rhododendron simsii</name>
    <name type="common">Sims's rhododendron</name>
    <dbReference type="NCBI Taxonomy" id="118357"/>
    <lineage>
        <taxon>Eukaryota</taxon>
        <taxon>Viridiplantae</taxon>
        <taxon>Streptophyta</taxon>
        <taxon>Embryophyta</taxon>
        <taxon>Tracheophyta</taxon>
        <taxon>Spermatophyta</taxon>
        <taxon>Magnoliopsida</taxon>
        <taxon>eudicotyledons</taxon>
        <taxon>Gunneridae</taxon>
        <taxon>Pentapetalae</taxon>
        <taxon>asterids</taxon>
        <taxon>Ericales</taxon>
        <taxon>Ericaceae</taxon>
        <taxon>Ericoideae</taxon>
        <taxon>Rhodoreae</taxon>
        <taxon>Rhododendron</taxon>
    </lineage>
</organism>
<feature type="repeat" description="PPR" evidence="3">
    <location>
        <begin position="179"/>
        <end position="213"/>
    </location>
</feature>
<name>A0A834GWL8_RHOSS</name>
<proteinExistence type="inferred from homology"/>
<dbReference type="Pfam" id="PF20431">
    <property type="entry name" value="E_motif"/>
    <property type="match status" value="1"/>
</dbReference>
<keyword evidence="2" id="KW-0677">Repeat</keyword>
<dbReference type="InterPro" id="IPR002885">
    <property type="entry name" value="PPR_rpt"/>
</dbReference>
<dbReference type="GO" id="GO:0009451">
    <property type="term" value="P:RNA modification"/>
    <property type="evidence" value="ECO:0007669"/>
    <property type="project" value="InterPro"/>
</dbReference>
<dbReference type="Pfam" id="PF01535">
    <property type="entry name" value="PPR"/>
    <property type="match status" value="2"/>
</dbReference>
<dbReference type="InterPro" id="IPR046960">
    <property type="entry name" value="PPR_At4g14850-like_plant"/>
</dbReference>
<dbReference type="InterPro" id="IPR046848">
    <property type="entry name" value="E_motif"/>
</dbReference>
<dbReference type="Pfam" id="PF12854">
    <property type="entry name" value="PPR_1"/>
    <property type="match status" value="1"/>
</dbReference>
<feature type="repeat" description="PPR" evidence="3">
    <location>
        <begin position="78"/>
        <end position="112"/>
    </location>
</feature>
<feature type="repeat" description="PPR" evidence="3">
    <location>
        <begin position="313"/>
        <end position="347"/>
    </location>
</feature>
<dbReference type="GO" id="GO:0003723">
    <property type="term" value="F:RNA binding"/>
    <property type="evidence" value="ECO:0007669"/>
    <property type="project" value="InterPro"/>
</dbReference>
<evidence type="ECO:0008006" key="6">
    <source>
        <dbReference type="Google" id="ProtNLM"/>
    </source>
</evidence>